<evidence type="ECO:0000313" key="2">
    <source>
        <dbReference type="Proteomes" id="UP000580250"/>
    </source>
</evidence>
<dbReference type="AlphaFoldDB" id="A0A6V7W047"/>
<accession>A0A6V7W047</accession>
<gene>
    <name evidence="1" type="ORF">MENT_LOCUS32635</name>
</gene>
<comment type="caution">
    <text evidence="1">The sequence shown here is derived from an EMBL/GenBank/DDBJ whole genome shotgun (WGS) entry which is preliminary data.</text>
</comment>
<name>A0A6V7W047_MELEN</name>
<evidence type="ECO:0000313" key="1">
    <source>
        <dbReference type="EMBL" id="CAD2180556.1"/>
    </source>
</evidence>
<protein>
    <submittedName>
        <fullName evidence="1">Uncharacterized protein</fullName>
    </submittedName>
</protein>
<sequence>MSSSSEVYDTNRKNHKLLQDFNINKFSIKRFLSSEFQKKPYWTFFQKKWHNNRNKVNLIFIFYD</sequence>
<organism evidence="1 2">
    <name type="scientific">Meloidogyne enterolobii</name>
    <name type="common">Root-knot nematode worm</name>
    <name type="synonym">Meloidogyne mayaguensis</name>
    <dbReference type="NCBI Taxonomy" id="390850"/>
    <lineage>
        <taxon>Eukaryota</taxon>
        <taxon>Metazoa</taxon>
        <taxon>Ecdysozoa</taxon>
        <taxon>Nematoda</taxon>
        <taxon>Chromadorea</taxon>
        <taxon>Rhabditida</taxon>
        <taxon>Tylenchina</taxon>
        <taxon>Tylenchomorpha</taxon>
        <taxon>Tylenchoidea</taxon>
        <taxon>Meloidogynidae</taxon>
        <taxon>Meloidogyninae</taxon>
        <taxon>Meloidogyne</taxon>
    </lineage>
</organism>
<dbReference type="Proteomes" id="UP000580250">
    <property type="component" value="Unassembled WGS sequence"/>
</dbReference>
<proteinExistence type="predicted"/>
<reference evidence="1 2" key="1">
    <citation type="submission" date="2020-08" db="EMBL/GenBank/DDBJ databases">
        <authorList>
            <person name="Koutsovoulos G."/>
            <person name="Danchin GJ E."/>
        </authorList>
    </citation>
    <scope>NUCLEOTIDE SEQUENCE [LARGE SCALE GENOMIC DNA]</scope>
</reference>
<dbReference type="EMBL" id="CAJEWN010000373">
    <property type="protein sequence ID" value="CAD2180556.1"/>
    <property type="molecule type" value="Genomic_DNA"/>
</dbReference>